<comment type="domain">
    <text evidence="12">Consists of 3 domains; the N-terminus binds the ribosome, the middle domain has PPIase activity, while the C-terminus has intrinsic chaperone activity on its own.</text>
</comment>
<evidence type="ECO:0000313" key="18">
    <source>
        <dbReference type="Proteomes" id="UP000587270"/>
    </source>
</evidence>
<dbReference type="FunFam" id="3.10.50.40:FF:000001">
    <property type="entry name" value="Trigger factor"/>
    <property type="match status" value="1"/>
</dbReference>
<dbReference type="SUPFAM" id="SSF109998">
    <property type="entry name" value="Triger factor/SurA peptide-binding domain-like"/>
    <property type="match status" value="1"/>
</dbReference>
<keyword evidence="12" id="KW-0963">Cytoplasm</keyword>
<organism evidence="17 18">
    <name type="scientific">Limosilactobacillus reuteri</name>
    <name type="common">Lactobacillus reuteri</name>
    <dbReference type="NCBI Taxonomy" id="1598"/>
    <lineage>
        <taxon>Bacteria</taxon>
        <taxon>Bacillati</taxon>
        <taxon>Bacillota</taxon>
        <taxon>Bacilli</taxon>
        <taxon>Lactobacillales</taxon>
        <taxon>Lactobacillaceae</taxon>
        <taxon>Limosilactobacillus</taxon>
    </lineage>
</organism>
<dbReference type="EC" id="5.2.1.8" evidence="3 12"/>
<gene>
    <name evidence="12" type="primary">tig</name>
    <name evidence="17" type="ORF">HF865_07715</name>
</gene>
<evidence type="ECO:0000256" key="14">
    <source>
        <dbReference type="RuleBase" id="RU003914"/>
    </source>
</evidence>
<comment type="caution">
    <text evidence="17">The sequence shown here is derived from an EMBL/GenBank/DDBJ whole genome shotgun (WGS) entry which is preliminary data.</text>
</comment>
<dbReference type="PANTHER" id="PTHR30560">
    <property type="entry name" value="TRIGGER FACTOR CHAPERONE AND PEPTIDYL-PROLYL CIS/TRANS ISOMERASE"/>
    <property type="match status" value="1"/>
</dbReference>
<dbReference type="EMBL" id="JABAFN010000030">
    <property type="protein sequence ID" value="NME22580.1"/>
    <property type="molecule type" value="Genomic_DNA"/>
</dbReference>
<dbReference type="Gene3D" id="1.10.3120.10">
    <property type="entry name" value="Trigger factor, C-terminal domain"/>
    <property type="match status" value="1"/>
</dbReference>
<dbReference type="InterPro" id="IPR036611">
    <property type="entry name" value="Trigger_fac_ribosome-bd_sf"/>
</dbReference>
<dbReference type="InterPro" id="IPR037041">
    <property type="entry name" value="Trigger_fac_C_sf"/>
</dbReference>
<evidence type="ECO:0000256" key="15">
    <source>
        <dbReference type="SAM" id="Coils"/>
    </source>
</evidence>
<evidence type="ECO:0000256" key="6">
    <source>
        <dbReference type="ARBA" id="ARBA00023110"/>
    </source>
</evidence>
<dbReference type="InterPro" id="IPR046357">
    <property type="entry name" value="PPIase_dom_sf"/>
</dbReference>
<dbReference type="Proteomes" id="UP000587270">
    <property type="component" value="Unassembled WGS sequence"/>
</dbReference>
<dbReference type="GO" id="GO:0005737">
    <property type="term" value="C:cytoplasm"/>
    <property type="evidence" value="ECO:0007669"/>
    <property type="project" value="UniProtKB-SubCell"/>
</dbReference>
<sequence length="436" mass="48733">MSAKWERDSDASKGTLTFEIDVDTINKGIDEAFVETRKKITVPGFRKGRVPRQIFNQMYGEESLYQDALNKVLPDAYNEAVKETNIQPVDQPKIDIKSMEKGQPWVLTAEVDVMPEVKLGEYKGMEVPAQDTTVTDADVDDALETKRQQQAELVLKEDKPAEKGDTVVIDYKGSVDGEEFDGGSAENYSLELGSGSFIPGFEDQLIGHNADEDVDVNVTFPEDYHAKNLAGKDALFKVKIHEIKEKQLPELDDDFAKDVDEDVDTLAELKEKTKKQLQDEKDNQAKAAIEDAAINKAVANAEIQDIPQAMLDDDTNRQMQQYLAGMQQQGISPQMYFQITGTKEEDLKKQFANDAAQRVKTNLVLEAIVDDANLDATDEEIAKEISDLAKQYGMEEDAVKKALSKDMLMHDIKIRKAVDLVADSAKQVKDDEKSDK</sequence>
<evidence type="ECO:0000259" key="16">
    <source>
        <dbReference type="PROSITE" id="PS50059"/>
    </source>
</evidence>
<dbReference type="SUPFAM" id="SSF102735">
    <property type="entry name" value="Trigger factor ribosome-binding domain"/>
    <property type="match status" value="1"/>
</dbReference>
<evidence type="ECO:0000256" key="9">
    <source>
        <dbReference type="ARBA" id="ARBA00023306"/>
    </source>
</evidence>
<feature type="coiled-coil region" evidence="15">
    <location>
        <begin position="256"/>
        <end position="290"/>
    </location>
</feature>
<keyword evidence="7 12" id="KW-0143">Chaperone</keyword>
<feature type="domain" description="PPIase FKBP-type" evidence="16">
    <location>
        <begin position="164"/>
        <end position="246"/>
    </location>
</feature>
<evidence type="ECO:0000256" key="11">
    <source>
        <dbReference type="ARBA" id="ARBA00029986"/>
    </source>
</evidence>
<dbReference type="Gene3D" id="3.30.70.1050">
    <property type="entry name" value="Trigger factor ribosome-binding domain"/>
    <property type="match status" value="1"/>
</dbReference>
<evidence type="ECO:0000313" key="17">
    <source>
        <dbReference type="EMBL" id="NME22580.1"/>
    </source>
</evidence>
<dbReference type="PIRSF" id="PIRSF003095">
    <property type="entry name" value="Trigger_factor"/>
    <property type="match status" value="1"/>
</dbReference>
<dbReference type="HAMAP" id="MF_00303">
    <property type="entry name" value="Trigger_factor_Tig"/>
    <property type="match status" value="1"/>
</dbReference>
<evidence type="ECO:0000256" key="10">
    <source>
        <dbReference type="ARBA" id="ARBA00024849"/>
    </source>
</evidence>
<dbReference type="Pfam" id="PF05698">
    <property type="entry name" value="Trigger_C"/>
    <property type="match status" value="1"/>
</dbReference>
<keyword evidence="15" id="KW-0175">Coiled coil</keyword>
<dbReference type="GO" id="GO:0043335">
    <property type="term" value="P:protein unfolding"/>
    <property type="evidence" value="ECO:0007669"/>
    <property type="project" value="TreeGrafter"/>
</dbReference>
<dbReference type="GO" id="GO:0051083">
    <property type="term" value="P:'de novo' cotranslational protein folding"/>
    <property type="evidence" value="ECO:0007669"/>
    <property type="project" value="TreeGrafter"/>
</dbReference>
<dbReference type="GO" id="GO:0015031">
    <property type="term" value="P:protein transport"/>
    <property type="evidence" value="ECO:0007669"/>
    <property type="project" value="UniProtKB-UniRule"/>
</dbReference>
<proteinExistence type="inferred from homology"/>
<dbReference type="GO" id="GO:0003755">
    <property type="term" value="F:peptidyl-prolyl cis-trans isomerase activity"/>
    <property type="evidence" value="ECO:0007669"/>
    <property type="project" value="UniProtKB-UniRule"/>
</dbReference>
<evidence type="ECO:0000256" key="5">
    <source>
        <dbReference type="ARBA" id="ARBA00022618"/>
    </source>
</evidence>
<dbReference type="Gene3D" id="3.10.50.40">
    <property type="match status" value="1"/>
</dbReference>
<dbReference type="GO" id="GO:0044183">
    <property type="term" value="F:protein folding chaperone"/>
    <property type="evidence" value="ECO:0007669"/>
    <property type="project" value="TreeGrafter"/>
</dbReference>
<dbReference type="PROSITE" id="PS50059">
    <property type="entry name" value="FKBP_PPIASE"/>
    <property type="match status" value="1"/>
</dbReference>
<dbReference type="GO" id="GO:0043022">
    <property type="term" value="F:ribosome binding"/>
    <property type="evidence" value="ECO:0007669"/>
    <property type="project" value="TreeGrafter"/>
</dbReference>
<evidence type="ECO:0000256" key="13">
    <source>
        <dbReference type="PROSITE-ProRule" id="PRU00277"/>
    </source>
</evidence>
<dbReference type="InterPro" id="IPR008880">
    <property type="entry name" value="Trigger_fac_C"/>
</dbReference>
<dbReference type="SUPFAM" id="SSF54534">
    <property type="entry name" value="FKBP-like"/>
    <property type="match status" value="1"/>
</dbReference>
<dbReference type="InterPro" id="IPR001179">
    <property type="entry name" value="PPIase_FKBP_dom"/>
</dbReference>
<evidence type="ECO:0000256" key="2">
    <source>
        <dbReference type="ARBA" id="ARBA00005464"/>
    </source>
</evidence>
<comment type="catalytic activity">
    <reaction evidence="1 12 13">
        <text>[protein]-peptidylproline (omega=180) = [protein]-peptidylproline (omega=0)</text>
        <dbReference type="Rhea" id="RHEA:16237"/>
        <dbReference type="Rhea" id="RHEA-COMP:10747"/>
        <dbReference type="Rhea" id="RHEA-COMP:10748"/>
        <dbReference type="ChEBI" id="CHEBI:83833"/>
        <dbReference type="ChEBI" id="CHEBI:83834"/>
        <dbReference type="EC" id="5.2.1.8"/>
    </reaction>
</comment>
<evidence type="ECO:0000256" key="8">
    <source>
        <dbReference type="ARBA" id="ARBA00023235"/>
    </source>
</evidence>
<dbReference type="RefSeq" id="WP_170090797.1">
    <property type="nucleotide sequence ID" value="NZ_JABAFN010000030.1"/>
</dbReference>
<name>A0AAW9ZKR3_LIMRT</name>
<dbReference type="InterPro" id="IPR008881">
    <property type="entry name" value="Trigger_fac_ribosome-bd_bac"/>
</dbReference>
<accession>A0AAW9ZKR3</accession>
<dbReference type="InterPro" id="IPR005215">
    <property type="entry name" value="Trig_fac"/>
</dbReference>
<dbReference type="Pfam" id="PF05697">
    <property type="entry name" value="Trigger_N"/>
    <property type="match status" value="1"/>
</dbReference>
<keyword evidence="5 12" id="KW-0132">Cell division</keyword>
<keyword evidence="6 12" id="KW-0697">Rotamase</keyword>
<keyword evidence="9 12" id="KW-0131">Cell cycle</keyword>
<evidence type="ECO:0000256" key="7">
    <source>
        <dbReference type="ARBA" id="ARBA00023186"/>
    </source>
</evidence>
<evidence type="ECO:0000256" key="4">
    <source>
        <dbReference type="ARBA" id="ARBA00016902"/>
    </source>
</evidence>
<protein>
    <recommendedName>
        <fullName evidence="4 12">Trigger factor</fullName>
        <shortName evidence="12">TF</shortName>
        <ecNumber evidence="3 12">5.2.1.8</ecNumber>
    </recommendedName>
    <alternativeName>
        <fullName evidence="11 12">PPIase</fullName>
    </alternativeName>
</protein>
<comment type="similarity">
    <text evidence="2 12 14">Belongs to the FKBP-type PPIase family. Tig subfamily.</text>
</comment>
<reference evidence="17 18" key="1">
    <citation type="submission" date="2020-04" db="EMBL/GenBank/DDBJ databases">
        <authorList>
            <person name="Hitch T.C.A."/>
            <person name="Wylensek D."/>
            <person name="Clavel T."/>
        </authorList>
    </citation>
    <scope>NUCLEOTIDE SEQUENCE [LARGE SCALE GENOMIC DNA]</scope>
    <source>
        <strain evidence="17 18">WCA-386-APC-4I</strain>
    </source>
</reference>
<dbReference type="GO" id="GO:0051301">
    <property type="term" value="P:cell division"/>
    <property type="evidence" value="ECO:0007669"/>
    <property type="project" value="UniProtKB-KW"/>
</dbReference>
<dbReference type="Pfam" id="PF00254">
    <property type="entry name" value="FKBP_C"/>
    <property type="match status" value="1"/>
</dbReference>
<comment type="function">
    <text evidence="10 12">Involved in protein export. Acts as a chaperone by maintaining the newly synthesized protein in an open conformation. Functions as a peptidyl-prolyl cis-trans isomerase.</text>
</comment>
<comment type="subcellular location">
    <subcellularLocation>
        <location evidence="12">Cytoplasm</location>
    </subcellularLocation>
    <text evidence="12">About half TF is bound to the ribosome near the polypeptide exit tunnel while the other half is free in the cytoplasm.</text>
</comment>
<keyword evidence="8 12" id="KW-0413">Isomerase</keyword>
<dbReference type="InterPro" id="IPR027304">
    <property type="entry name" value="Trigger_fact/SurA_dom_sf"/>
</dbReference>
<dbReference type="AlphaFoldDB" id="A0AAW9ZKR3"/>
<evidence type="ECO:0000256" key="1">
    <source>
        <dbReference type="ARBA" id="ARBA00000971"/>
    </source>
</evidence>
<evidence type="ECO:0000256" key="3">
    <source>
        <dbReference type="ARBA" id="ARBA00013194"/>
    </source>
</evidence>
<evidence type="ECO:0000256" key="12">
    <source>
        <dbReference type="HAMAP-Rule" id="MF_00303"/>
    </source>
</evidence>
<dbReference type="NCBIfam" id="TIGR00115">
    <property type="entry name" value="tig"/>
    <property type="match status" value="1"/>
</dbReference>
<dbReference type="PANTHER" id="PTHR30560:SF3">
    <property type="entry name" value="TRIGGER FACTOR-LIKE PROTEIN TIG, CHLOROPLASTIC"/>
    <property type="match status" value="1"/>
</dbReference>